<sequence length="391" mass="44051">MKRPVATLPQQAGGVETIIANAVRAEAHATDFWKSVLSFPGLATDLESWLIEQARTRTGLSEHIKQRARECAHEAPVAKRPRLRKPREQCQSIGECAHGLQWLAPAWQAIAVFLPLQQRIGLRTWCRSAKSLKFSSEAWNPMFLDRSMCALFLRRTQNQPHRSVRSYFPPGFFNVRVLSVDLMEPDDFSSESGSSESEDGNAEADRIHSPMINAIEVVLDLFKSLQQPTITNIKLFDMECDLFVEPRIHTRFRRQEVTLASGAGEPTGRFWASNIADPVVVDVGVAVRANAERSPLGSPAASQLTRAEALLLAEFPFLYKHSRGDWFQKRIQDEDEMERDERFVSGSNARKMYKKRMQWIDQGCRAPQESDIDDEGLTAGGSTSDTGMYQP</sequence>
<reference evidence="2" key="1">
    <citation type="submission" date="2023-10" db="EMBL/GenBank/DDBJ databases">
        <authorList>
            <person name="Chen Y."/>
            <person name="Shah S."/>
            <person name="Dougan E. K."/>
            <person name="Thang M."/>
            <person name="Chan C."/>
        </authorList>
    </citation>
    <scope>NUCLEOTIDE SEQUENCE [LARGE SCALE GENOMIC DNA]</scope>
</reference>
<feature type="compositionally biased region" description="Polar residues" evidence="1">
    <location>
        <begin position="380"/>
        <end position="391"/>
    </location>
</feature>
<evidence type="ECO:0000313" key="2">
    <source>
        <dbReference type="EMBL" id="CAK0798190.1"/>
    </source>
</evidence>
<name>A0ABN9PXZ7_9DINO</name>
<accession>A0ABN9PXZ7</accession>
<dbReference type="Proteomes" id="UP001189429">
    <property type="component" value="Unassembled WGS sequence"/>
</dbReference>
<gene>
    <name evidence="2" type="ORF">PCOR1329_LOCUS7021</name>
</gene>
<feature type="region of interest" description="Disordered" evidence="1">
    <location>
        <begin position="364"/>
        <end position="391"/>
    </location>
</feature>
<proteinExistence type="predicted"/>
<protein>
    <submittedName>
        <fullName evidence="2">Uncharacterized protein</fullName>
    </submittedName>
</protein>
<comment type="caution">
    <text evidence="2">The sequence shown here is derived from an EMBL/GenBank/DDBJ whole genome shotgun (WGS) entry which is preliminary data.</text>
</comment>
<keyword evidence="3" id="KW-1185">Reference proteome</keyword>
<evidence type="ECO:0000256" key="1">
    <source>
        <dbReference type="SAM" id="MobiDB-lite"/>
    </source>
</evidence>
<evidence type="ECO:0000313" key="3">
    <source>
        <dbReference type="Proteomes" id="UP001189429"/>
    </source>
</evidence>
<organism evidence="2 3">
    <name type="scientific">Prorocentrum cordatum</name>
    <dbReference type="NCBI Taxonomy" id="2364126"/>
    <lineage>
        <taxon>Eukaryota</taxon>
        <taxon>Sar</taxon>
        <taxon>Alveolata</taxon>
        <taxon>Dinophyceae</taxon>
        <taxon>Prorocentrales</taxon>
        <taxon>Prorocentraceae</taxon>
        <taxon>Prorocentrum</taxon>
    </lineage>
</organism>
<dbReference type="EMBL" id="CAUYUJ010001894">
    <property type="protein sequence ID" value="CAK0798190.1"/>
    <property type="molecule type" value="Genomic_DNA"/>
</dbReference>